<evidence type="ECO:0000313" key="3">
    <source>
        <dbReference type="Proteomes" id="UP000594454"/>
    </source>
</evidence>
<accession>A0A7R8YRL6</accession>
<feature type="coiled-coil region" evidence="1">
    <location>
        <begin position="125"/>
        <end position="242"/>
    </location>
</feature>
<organism evidence="2 3">
    <name type="scientific">Hermetia illucens</name>
    <name type="common">Black soldier fly</name>
    <dbReference type="NCBI Taxonomy" id="343691"/>
    <lineage>
        <taxon>Eukaryota</taxon>
        <taxon>Metazoa</taxon>
        <taxon>Ecdysozoa</taxon>
        <taxon>Arthropoda</taxon>
        <taxon>Hexapoda</taxon>
        <taxon>Insecta</taxon>
        <taxon>Pterygota</taxon>
        <taxon>Neoptera</taxon>
        <taxon>Endopterygota</taxon>
        <taxon>Diptera</taxon>
        <taxon>Brachycera</taxon>
        <taxon>Stratiomyomorpha</taxon>
        <taxon>Stratiomyidae</taxon>
        <taxon>Hermetiinae</taxon>
        <taxon>Hermetia</taxon>
    </lineage>
</organism>
<feature type="coiled-coil region" evidence="1">
    <location>
        <begin position="44"/>
        <end position="78"/>
    </location>
</feature>
<evidence type="ECO:0000313" key="2">
    <source>
        <dbReference type="EMBL" id="CAD7079619.1"/>
    </source>
</evidence>
<keyword evidence="1" id="KW-0175">Coiled coil</keyword>
<dbReference type="EMBL" id="LR899009">
    <property type="protein sequence ID" value="CAD7079619.1"/>
    <property type="molecule type" value="Genomic_DNA"/>
</dbReference>
<name>A0A7R8YRL6_HERIL</name>
<dbReference type="AlphaFoldDB" id="A0A7R8YRL6"/>
<dbReference type="OrthoDB" id="6350415at2759"/>
<proteinExistence type="predicted"/>
<gene>
    <name evidence="2" type="ORF">HERILL_LOCUS2828</name>
</gene>
<keyword evidence="3" id="KW-1185">Reference proteome</keyword>
<reference evidence="2 3" key="1">
    <citation type="submission" date="2020-11" db="EMBL/GenBank/DDBJ databases">
        <authorList>
            <person name="Wallbank WR R."/>
            <person name="Pardo Diaz C."/>
            <person name="Kozak K."/>
            <person name="Martin S."/>
            <person name="Jiggins C."/>
            <person name="Moest M."/>
            <person name="Warren A I."/>
            <person name="Generalovic N T."/>
            <person name="Byers J.R.P. K."/>
            <person name="Montejo-Kovacevich G."/>
            <person name="Yen C E."/>
        </authorList>
    </citation>
    <scope>NUCLEOTIDE SEQUENCE [LARGE SCALE GENOMIC DNA]</scope>
</reference>
<sequence length="265" mass="30925">MLLQIRDENLTLKELLVDTECDFRILERRYASVSQKIIQLQSRNATYFQELKEKDAKYKELSDQYQLLTQSLQSLRTNCACGALQIVYPVVAQAERLAYILSTEKTDEGYALQEYASIQQSQILVNEMDDQVRTMQRKIDLLEKTLEKREQDLQETNARMLQCAQQNEDERLRGVVNRLNAEIAELRSNRRERESSLIAELNRLRQSMDQHVAALSKANDTINSLERQAQGYRRQGDVANKEVRERNVEGRVIQGKRMCSNARRH</sequence>
<protein>
    <submittedName>
        <fullName evidence="2">Uncharacterized protein</fullName>
    </submittedName>
</protein>
<dbReference type="Proteomes" id="UP000594454">
    <property type="component" value="Chromosome 1"/>
</dbReference>
<evidence type="ECO:0000256" key="1">
    <source>
        <dbReference type="SAM" id="Coils"/>
    </source>
</evidence>